<dbReference type="PANTHER" id="PTHR14226">
    <property type="entry name" value="NEUROPATHY TARGET ESTERASE/SWISS CHEESE D.MELANOGASTER"/>
    <property type="match status" value="1"/>
</dbReference>
<organism evidence="6 7">
    <name type="scientific">Endozoicomonas lisbonensis</name>
    <dbReference type="NCBI Taxonomy" id="3120522"/>
    <lineage>
        <taxon>Bacteria</taxon>
        <taxon>Pseudomonadati</taxon>
        <taxon>Pseudomonadota</taxon>
        <taxon>Gammaproteobacteria</taxon>
        <taxon>Oceanospirillales</taxon>
        <taxon>Endozoicomonadaceae</taxon>
        <taxon>Endozoicomonas</taxon>
    </lineage>
</organism>
<dbReference type="InterPro" id="IPR045943">
    <property type="entry name" value="DUF6363"/>
</dbReference>
<protein>
    <submittedName>
        <fullName evidence="6">Patatin/cPLA2 family phospholipase</fullName>
    </submittedName>
</protein>
<dbReference type="SUPFAM" id="SSF52151">
    <property type="entry name" value="FabD/lysophospholipase-like"/>
    <property type="match status" value="1"/>
</dbReference>
<proteinExistence type="predicted"/>
<feature type="domain" description="PNPLA" evidence="5">
    <location>
        <begin position="14"/>
        <end position="186"/>
    </location>
</feature>
<evidence type="ECO:0000256" key="2">
    <source>
        <dbReference type="ARBA" id="ARBA00022963"/>
    </source>
</evidence>
<dbReference type="PROSITE" id="PS51635">
    <property type="entry name" value="PNPLA"/>
    <property type="match status" value="1"/>
</dbReference>
<keyword evidence="1 4" id="KW-0378">Hydrolase</keyword>
<evidence type="ECO:0000256" key="3">
    <source>
        <dbReference type="ARBA" id="ARBA00023098"/>
    </source>
</evidence>
<accession>A0ABV2SC05</accession>
<feature type="active site" description="Proton acceptor" evidence="4">
    <location>
        <position position="173"/>
    </location>
</feature>
<dbReference type="Gene3D" id="3.40.1090.10">
    <property type="entry name" value="Cytosolic phospholipase A2 catalytic domain"/>
    <property type="match status" value="1"/>
</dbReference>
<comment type="caution">
    <text evidence="6">The sequence shown here is derived from an EMBL/GenBank/DDBJ whole genome shotgun (WGS) entry which is preliminary data.</text>
</comment>
<dbReference type="InterPro" id="IPR016035">
    <property type="entry name" value="Acyl_Trfase/lysoPLipase"/>
</dbReference>
<evidence type="ECO:0000313" key="6">
    <source>
        <dbReference type="EMBL" id="MET4755302.1"/>
    </source>
</evidence>
<dbReference type="InterPro" id="IPR002641">
    <property type="entry name" value="PNPLA_dom"/>
</dbReference>
<feature type="active site" description="Nucleophile" evidence="4">
    <location>
        <position position="48"/>
    </location>
</feature>
<dbReference type="Pfam" id="PF01734">
    <property type="entry name" value="Patatin"/>
    <property type="match status" value="1"/>
</dbReference>
<feature type="short sequence motif" description="GXGXXG" evidence="4">
    <location>
        <begin position="18"/>
        <end position="23"/>
    </location>
</feature>
<name>A0ABV2SC05_9GAMM</name>
<dbReference type="EMBL" id="JBEWTB010000002">
    <property type="protein sequence ID" value="MET4755302.1"/>
    <property type="molecule type" value="Genomic_DNA"/>
</dbReference>
<dbReference type="InterPro" id="IPR037483">
    <property type="entry name" value="YjjU-like"/>
</dbReference>
<dbReference type="Proteomes" id="UP001549366">
    <property type="component" value="Unassembled WGS sequence"/>
</dbReference>
<dbReference type="CDD" id="cd07208">
    <property type="entry name" value="Pat_hypo_Ecoli_yjju_like"/>
    <property type="match status" value="1"/>
</dbReference>
<keyword evidence="3 4" id="KW-0443">Lipid metabolism</keyword>
<comment type="caution">
    <text evidence="4">Lacks conserved residue(s) required for the propagation of feature annotation.</text>
</comment>
<evidence type="ECO:0000256" key="1">
    <source>
        <dbReference type="ARBA" id="ARBA00022801"/>
    </source>
</evidence>
<evidence type="ECO:0000256" key="4">
    <source>
        <dbReference type="PROSITE-ProRule" id="PRU01161"/>
    </source>
</evidence>
<evidence type="ECO:0000313" key="7">
    <source>
        <dbReference type="Proteomes" id="UP001549366"/>
    </source>
</evidence>
<feature type="short sequence motif" description="GXSXG" evidence="4">
    <location>
        <begin position="46"/>
        <end position="50"/>
    </location>
</feature>
<evidence type="ECO:0000259" key="5">
    <source>
        <dbReference type="PROSITE" id="PS51635"/>
    </source>
</evidence>
<dbReference type="PANTHER" id="PTHR14226:SF25">
    <property type="entry name" value="PHOSPHOESTERASE"/>
    <property type="match status" value="1"/>
</dbReference>
<dbReference type="RefSeq" id="WP_354009740.1">
    <property type="nucleotide sequence ID" value="NZ_JBEWTA010000001.1"/>
</dbReference>
<dbReference type="Pfam" id="PF19890">
    <property type="entry name" value="DUF6363"/>
    <property type="match status" value="1"/>
</dbReference>
<sequence length="296" mass="33541">MQSSDLSNQPKTALIVEGGGMRGVFAAGVLDAFADKRHKPFAGYYGVSAGALNLLSFLSGQRGRNLDIYTSTCLEPNFISLARHIRGGNLFDLDWFFERISKQFTIDSRRFYQTLESSHMTVVTTCTRTGYPVYHEITPDTDRDDLFNILKASSALPMIYRSPIHVDERTLMDGSLSDPLPVIKAIEDGFKDLVIIRTRESNYRKTTSSSNRLLAWQFRKQPALSSLIRQQYAIYNETLDQLDDFREKGISITEICPETPLNSTRSTRNRNRLVADYHRGYAIGYNLLGQDTPLTE</sequence>
<dbReference type="InterPro" id="IPR050301">
    <property type="entry name" value="NTE"/>
</dbReference>
<keyword evidence="7" id="KW-1185">Reference proteome</keyword>
<reference evidence="6 7" key="1">
    <citation type="submission" date="2024-06" db="EMBL/GenBank/DDBJ databases">
        <title>Genomic Encyclopedia of Type Strains, Phase V (KMG-V): Genome sequencing to study the core and pangenomes of soil and plant-associated prokaryotes.</title>
        <authorList>
            <person name="Whitman W."/>
        </authorList>
    </citation>
    <scope>NUCLEOTIDE SEQUENCE [LARGE SCALE GENOMIC DNA]</scope>
    <source>
        <strain evidence="6 7">NE40</strain>
    </source>
</reference>
<gene>
    <name evidence="6" type="ORF">V5J35_000494</name>
</gene>
<keyword evidence="2 4" id="KW-0442">Lipid degradation</keyword>